<evidence type="ECO:0000256" key="1">
    <source>
        <dbReference type="SAM" id="Phobius"/>
    </source>
</evidence>
<organism evidence="2">
    <name type="scientific">Culex pipiens</name>
    <name type="common">House mosquito</name>
    <dbReference type="NCBI Taxonomy" id="7175"/>
    <lineage>
        <taxon>Eukaryota</taxon>
        <taxon>Metazoa</taxon>
        <taxon>Ecdysozoa</taxon>
        <taxon>Arthropoda</taxon>
        <taxon>Hexapoda</taxon>
        <taxon>Insecta</taxon>
        <taxon>Pterygota</taxon>
        <taxon>Neoptera</taxon>
        <taxon>Endopterygota</taxon>
        <taxon>Diptera</taxon>
        <taxon>Nematocera</taxon>
        <taxon>Culicoidea</taxon>
        <taxon>Culicidae</taxon>
        <taxon>Culicinae</taxon>
        <taxon>Culicini</taxon>
        <taxon>Culex</taxon>
        <taxon>Culex</taxon>
    </lineage>
</organism>
<dbReference type="EMBL" id="HBUE01077391">
    <property type="protein sequence ID" value="CAG6475849.1"/>
    <property type="molecule type" value="Transcribed_RNA"/>
</dbReference>
<dbReference type="AlphaFoldDB" id="A0A8D8BK23"/>
<reference evidence="2" key="1">
    <citation type="submission" date="2021-05" db="EMBL/GenBank/DDBJ databases">
        <authorList>
            <person name="Alioto T."/>
            <person name="Alioto T."/>
            <person name="Gomez Garrido J."/>
        </authorList>
    </citation>
    <scope>NUCLEOTIDE SEQUENCE</scope>
</reference>
<keyword evidence="1" id="KW-0472">Membrane</keyword>
<keyword evidence="1" id="KW-1133">Transmembrane helix</keyword>
<protein>
    <submittedName>
        <fullName evidence="2">(northern house mosquito) hypothetical protein</fullName>
    </submittedName>
</protein>
<keyword evidence="1" id="KW-0812">Transmembrane</keyword>
<dbReference type="EMBL" id="HBUE01077390">
    <property type="protein sequence ID" value="CAG6475848.1"/>
    <property type="molecule type" value="Transcribed_RNA"/>
</dbReference>
<sequence>MNRKICVISIASTVCFTFIFSFRISQLWDWFLFSFALYCFIFLLFHQHFSQWYLSPKVVLVYSCLTRYPFFQWLFCSLEKIIYTRIFQKTTYALTQDYFVRIPVTRERERER</sequence>
<proteinExistence type="predicted"/>
<evidence type="ECO:0000313" key="2">
    <source>
        <dbReference type="EMBL" id="CAG6475848.1"/>
    </source>
</evidence>
<name>A0A8D8BK23_CULPI</name>
<feature type="transmembrane region" description="Helical" evidence="1">
    <location>
        <begin position="30"/>
        <end position="46"/>
    </location>
</feature>
<accession>A0A8D8BK23</accession>
<feature type="transmembrane region" description="Helical" evidence="1">
    <location>
        <begin position="5"/>
        <end position="24"/>
    </location>
</feature>